<feature type="compositionally biased region" description="Polar residues" evidence="1">
    <location>
        <begin position="67"/>
        <end position="89"/>
    </location>
</feature>
<dbReference type="AlphaFoldDB" id="A0A1N7SBB8"/>
<dbReference type="EMBL" id="CYGY02000042">
    <property type="protein sequence ID" value="SIT44623.1"/>
    <property type="molecule type" value="Genomic_DNA"/>
</dbReference>
<dbReference type="Proteomes" id="UP000195569">
    <property type="component" value="Unassembled WGS sequence"/>
</dbReference>
<name>A0A1N7SBB8_9BURK</name>
<feature type="chain" id="PRO_5012275415" evidence="2">
    <location>
        <begin position="22"/>
        <end position="89"/>
    </location>
</feature>
<proteinExistence type="predicted"/>
<gene>
    <name evidence="3" type="ORF">BN2476_420093</name>
</gene>
<feature type="compositionally biased region" description="Basic residues" evidence="1">
    <location>
        <begin position="56"/>
        <end position="65"/>
    </location>
</feature>
<feature type="signal peptide" evidence="2">
    <location>
        <begin position="1"/>
        <end position="21"/>
    </location>
</feature>
<evidence type="ECO:0000256" key="1">
    <source>
        <dbReference type="SAM" id="MobiDB-lite"/>
    </source>
</evidence>
<reference evidence="3" key="1">
    <citation type="submission" date="2016-12" db="EMBL/GenBank/DDBJ databases">
        <authorList>
            <person name="Moulin L."/>
        </authorList>
    </citation>
    <scope>NUCLEOTIDE SEQUENCE [LARGE SCALE GENOMIC DNA]</scope>
    <source>
        <strain evidence="3">STM 7183</strain>
    </source>
</reference>
<protein>
    <submittedName>
        <fullName evidence="3">Uncharacterized protein</fullName>
    </submittedName>
</protein>
<feature type="region of interest" description="Disordered" evidence="1">
    <location>
        <begin position="48"/>
        <end position="89"/>
    </location>
</feature>
<evidence type="ECO:0000313" key="3">
    <source>
        <dbReference type="EMBL" id="SIT44623.1"/>
    </source>
</evidence>
<accession>A0A1N7SBB8</accession>
<organism evidence="3 4">
    <name type="scientific">Paraburkholderia piptadeniae</name>
    <dbReference type="NCBI Taxonomy" id="1701573"/>
    <lineage>
        <taxon>Bacteria</taxon>
        <taxon>Pseudomonadati</taxon>
        <taxon>Pseudomonadota</taxon>
        <taxon>Betaproteobacteria</taxon>
        <taxon>Burkholderiales</taxon>
        <taxon>Burkholderiaceae</taxon>
        <taxon>Paraburkholderia</taxon>
    </lineage>
</organism>
<comment type="caution">
    <text evidence="3">The sequence shown here is derived from an EMBL/GenBank/DDBJ whole genome shotgun (WGS) entry which is preliminary data.</text>
</comment>
<sequence>MSATLVGLVWFGLLSVPLASAIAPRGAGVAPVRGAIADASVRAKKTKAYADASGKLSKHKQKRPAPKQSQASSLQKNAGQQQPANQFPM</sequence>
<keyword evidence="2" id="KW-0732">Signal</keyword>
<dbReference type="RefSeq" id="WP_143811020.1">
    <property type="nucleotide sequence ID" value="NZ_CYGY02000042.1"/>
</dbReference>
<keyword evidence="4" id="KW-1185">Reference proteome</keyword>
<evidence type="ECO:0000256" key="2">
    <source>
        <dbReference type="SAM" id="SignalP"/>
    </source>
</evidence>
<evidence type="ECO:0000313" key="4">
    <source>
        <dbReference type="Proteomes" id="UP000195569"/>
    </source>
</evidence>